<feature type="domain" description="Bulb-type lectin" evidence="3">
    <location>
        <begin position="14"/>
        <end position="88"/>
    </location>
</feature>
<keyword evidence="5" id="KW-1185">Reference proteome</keyword>
<dbReference type="Pfam" id="PF01453">
    <property type="entry name" value="B_lectin"/>
    <property type="match status" value="1"/>
</dbReference>
<dbReference type="EMBL" id="BJWL01000021">
    <property type="protein sequence ID" value="GFZ09668.1"/>
    <property type="molecule type" value="Genomic_DNA"/>
</dbReference>
<dbReference type="PANTHER" id="PTHR47976:SF52">
    <property type="entry name" value="PROTEIN KINASE DOMAIN-CONTAINING PROTEIN"/>
    <property type="match status" value="1"/>
</dbReference>
<dbReference type="InterPro" id="IPR011009">
    <property type="entry name" value="Kinase-like_dom_sf"/>
</dbReference>
<reference evidence="4 5" key="1">
    <citation type="submission" date="2019-07" db="EMBL/GenBank/DDBJ databases">
        <title>De Novo Assembly of kiwifruit Actinidia rufa.</title>
        <authorList>
            <person name="Sugita-Konishi S."/>
            <person name="Sato K."/>
            <person name="Mori E."/>
            <person name="Abe Y."/>
            <person name="Kisaki G."/>
            <person name="Hamano K."/>
            <person name="Suezawa K."/>
            <person name="Otani M."/>
            <person name="Fukuda T."/>
            <person name="Manabe T."/>
            <person name="Gomi K."/>
            <person name="Tabuchi M."/>
            <person name="Akimitsu K."/>
            <person name="Kataoka I."/>
        </authorList>
    </citation>
    <scope>NUCLEOTIDE SEQUENCE [LARGE SCALE GENOMIC DNA]</scope>
    <source>
        <strain evidence="5">cv. Fuchu</strain>
    </source>
</reference>
<dbReference type="Gene3D" id="3.30.200.20">
    <property type="entry name" value="Phosphorylase Kinase, domain 1"/>
    <property type="match status" value="1"/>
</dbReference>
<evidence type="ECO:0000313" key="4">
    <source>
        <dbReference type="EMBL" id="GFZ09668.1"/>
    </source>
</evidence>
<dbReference type="OrthoDB" id="1530339at2759"/>
<dbReference type="AlphaFoldDB" id="A0A7J0GG33"/>
<sequence>MVASYTLEMEHSNAPVSSSGKISLTVDGILIMDQDGNFKWSIPRLQSLVSSLQLTENGNLVLLGRFNGILWESFSCPTDTIVIGQKLPVGTLLSSAVSRGDLSIGSYRLTLGASDILLQWKNKTYWKLSMDTNAFTDSNYAVEYMAVNQTDLYLFGDNGSAVVILELMGPVDKCQIPFICGRLGLCSDAAASDNPVCSVHLTSILVPVKSGVNLSVCQDLCSGNCSCLGIFYENSSGSYYALQYELGSVMSITRSDDDRFAFIKRDLEAFSIPGLPIRFDYVELEVATDNFKTQTGAGGFGAVYKGTLPDNSLVAVKKIANCRVEKMVRMALCCVREEPPLGPNMVNVVSILEGEIPIVQPRLESLNFLHFYGR</sequence>
<evidence type="ECO:0000259" key="3">
    <source>
        <dbReference type="Pfam" id="PF01453"/>
    </source>
</evidence>
<dbReference type="InterPro" id="IPR051343">
    <property type="entry name" value="G-type_lectin_kinases/EP1-like"/>
</dbReference>
<keyword evidence="2" id="KW-0325">Glycoprotein</keyword>
<dbReference type="SUPFAM" id="SSF51110">
    <property type="entry name" value="alpha-D-mannose-specific plant lectins"/>
    <property type="match status" value="1"/>
</dbReference>
<dbReference type="Proteomes" id="UP000585474">
    <property type="component" value="Unassembled WGS sequence"/>
</dbReference>
<dbReference type="SUPFAM" id="SSF56112">
    <property type="entry name" value="Protein kinase-like (PK-like)"/>
    <property type="match status" value="1"/>
</dbReference>
<dbReference type="InterPro" id="IPR001480">
    <property type="entry name" value="Bulb-type_lectin_dom"/>
</dbReference>
<dbReference type="InterPro" id="IPR036426">
    <property type="entry name" value="Bulb-type_lectin_dom_sf"/>
</dbReference>
<evidence type="ECO:0000256" key="2">
    <source>
        <dbReference type="ARBA" id="ARBA00023180"/>
    </source>
</evidence>
<protein>
    <recommendedName>
        <fullName evidence="3">Bulb-type lectin domain-containing protein</fullName>
    </recommendedName>
</protein>
<evidence type="ECO:0000313" key="5">
    <source>
        <dbReference type="Proteomes" id="UP000585474"/>
    </source>
</evidence>
<dbReference type="PANTHER" id="PTHR47976">
    <property type="entry name" value="G-TYPE LECTIN S-RECEPTOR-LIKE SERINE/THREONINE-PROTEIN KINASE SD2-5"/>
    <property type="match status" value="1"/>
</dbReference>
<proteinExistence type="predicted"/>
<keyword evidence="1" id="KW-0732">Signal</keyword>
<accession>A0A7J0GG33</accession>
<evidence type="ECO:0000256" key="1">
    <source>
        <dbReference type="ARBA" id="ARBA00022729"/>
    </source>
</evidence>
<organism evidence="4 5">
    <name type="scientific">Actinidia rufa</name>
    <dbReference type="NCBI Taxonomy" id="165716"/>
    <lineage>
        <taxon>Eukaryota</taxon>
        <taxon>Viridiplantae</taxon>
        <taxon>Streptophyta</taxon>
        <taxon>Embryophyta</taxon>
        <taxon>Tracheophyta</taxon>
        <taxon>Spermatophyta</taxon>
        <taxon>Magnoliopsida</taxon>
        <taxon>eudicotyledons</taxon>
        <taxon>Gunneridae</taxon>
        <taxon>Pentapetalae</taxon>
        <taxon>asterids</taxon>
        <taxon>Ericales</taxon>
        <taxon>Actinidiaceae</taxon>
        <taxon>Actinidia</taxon>
    </lineage>
</organism>
<name>A0A7J0GG33_9ERIC</name>
<gene>
    <name evidence="4" type="ORF">Acr_21g0002670</name>
</gene>
<comment type="caution">
    <text evidence="4">The sequence shown here is derived from an EMBL/GenBank/DDBJ whole genome shotgun (WGS) entry which is preliminary data.</text>
</comment>